<dbReference type="KEGG" id="cre:CHLRE_06g306079v5"/>
<dbReference type="AlphaFoldDB" id="A0A2K3DRH8"/>
<dbReference type="GeneID" id="66053905"/>
<keyword evidence="2" id="KW-1185">Reference proteome</keyword>
<dbReference type="InParanoid" id="A0A2K3DRH8"/>
<gene>
    <name evidence="1" type="ORF">CHLRE_06g306079v5</name>
</gene>
<accession>A0A2K3DRH8</accession>
<evidence type="ECO:0000313" key="1">
    <source>
        <dbReference type="EMBL" id="PNW83088.1"/>
    </source>
</evidence>
<reference evidence="1 2" key="1">
    <citation type="journal article" date="2007" name="Science">
        <title>The Chlamydomonas genome reveals the evolution of key animal and plant functions.</title>
        <authorList>
            <person name="Merchant S.S."/>
            <person name="Prochnik S.E."/>
            <person name="Vallon O."/>
            <person name="Harris E.H."/>
            <person name="Karpowicz S.J."/>
            <person name="Witman G.B."/>
            <person name="Terry A."/>
            <person name="Salamov A."/>
            <person name="Fritz-Laylin L.K."/>
            <person name="Marechal-Drouard L."/>
            <person name="Marshall W.F."/>
            <person name="Qu L.H."/>
            <person name="Nelson D.R."/>
            <person name="Sanderfoot A.A."/>
            <person name="Spalding M.H."/>
            <person name="Kapitonov V.V."/>
            <person name="Ren Q."/>
            <person name="Ferris P."/>
            <person name="Lindquist E."/>
            <person name="Shapiro H."/>
            <person name="Lucas S.M."/>
            <person name="Grimwood J."/>
            <person name="Schmutz J."/>
            <person name="Cardol P."/>
            <person name="Cerutti H."/>
            <person name="Chanfreau G."/>
            <person name="Chen C.L."/>
            <person name="Cognat V."/>
            <person name="Croft M.T."/>
            <person name="Dent R."/>
            <person name="Dutcher S."/>
            <person name="Fernandez E."/>
            <person name="Fukuzawa H."/>
            <person name="Gonzalez-Ballester D."/>
            <person name="Gonzalez-Halphen D."/>
            <person name="Hallmann A."/>
            <person name="Hanikenne M."/>
            <person name="Hippler M."/>
            <person name="Inwood W."/>
            <person name="Jabbari K."/>
            <person name="Kalanon M."/>
            <person name="Kuras R."/>
            <person name="Lefebvre P.A."/>
            <person name="Lemaire S.D."/>
            <person name="Lobanov A.V."/>
            <person name="Lohr M."/>
            <person name="Manuell A."/>
            <person name="Meier I."/>
            <person name="Mets L."/>
            <person name="Mittag M."/>
            <person name="Mittelmeier T."/>
            <person name="Moroney J.V."/>
            <person name="Moseley J."/>
            <person name="Napoli C."/>
            <person name="Nedelcu A.M."/>
            <person name="Niyogi K."/>
            <person name="Novoselov S.V."/>
            <person name="Paulsen I.T."/>
            <person name="Pazour G."/>
            <person name="Purton S."/>
            <person name="Ral J.P."/>
            <person name="Riano-Pachon D.M."/>
            <person name="Riekhof W."/>
            <person name="Rymarquis L."/>
            <person name="Schroda M."/>
            <person name="Stern D."/>
            <person name="Umen J."/>
            <person name="Willows R."/>
            <person name="Wilson N."/>
            <person name="Zimmer S.L."/>
            <person name="Allmer J."/>
            <person name="Balk J."/>
            <person name="Bisova K."/>
            <person name="Chen C.J."/>
            <person name="Elias M."/>
            <person name="Gendler K."/>
            <person name="Hauser C."/>
            <person name="Lamb M.R."/>
            <person name="Ledford H."/>
            <person name="Long J.C."/>
            <person name="Minagawa J."/>
            <person name="Page M.D."/>
            <person name="Pan J."/>
            <person name="Pootakham W."/>
            <person name="Roje S."/>
            <person name="Rose A."/>
            <person name="Stahlberg E."/>
            <person name="Terauchi A.M."/>
            <person name="Yang P."/>
            <person name="Ball S."/>
            <person name="Bowler C."/>
            <person name="Dieckmann C.L."/>
            <person name="Gladyshev V.N."/>
            <person name="Green P."/>
            <person name="Jorgensen R."/>
            <person name="Mayfield S."/>
            <person name="Mueller-Roeber B."/>
            <person name="Rajamani S."/>
            <person name="Sayre R.T."/>
            <person name="Brokstein P."/>
            <person name="Dubchak I."/>
            <person name="Goodstein D."/>
            <person name="Hornick L."/>
            <person name="Huang Y.W."/>
            <person name="Jhaveri J."/>
            <person name="Luo Y."/>
            <person name="Martinez D."/>
            <person name="Ngau W.C."/>
            <person name="Otillar B."/>
            <person name="Poliakov A."/>
            <person name="Porter A."/>
            <person name="Szajkowski L."/>
            <person name="Werner G."/>
            <person name="Zhou K."/>
            <person name="Grigoriev I.V."/>
            <person name="Rokhsar D.S."/>
            <person name="Grossman A.R."/>
        </authorList>
    </citation>
    <scope>NUCLEOTIDE SEQUENCE [LARGE SCALE GENOMIC DNA]</scope>
    <source>
        <strain evidence="2">CC-503</strain>
    </source>
</reference>
<protein>
    <submittedName>
        <fullName evidence="1">Uncharacterized protein</fullName>
    </submittedName>
</protein>
<proteinExistence type="predicted"/>
<name>A0A2K3DRH8_CHLRE</name>
<organism evidence="1 2">
    <name type="scientific">Chlamydomonas reinhardtii</name>
    <name type="common">Chlamydomonas smithii</name>
    <dbReference type="NCBI Taxonomy" id="3055"/>
    <lineage>
        <taxon>Eukaryota</taxon>
        <taxon>Viridiplantae</taxon>
        <taxon>Chlorophyta</taxon>
        <taxon>core chlorophytes</taxon>
        <taxon>Chlorophyceae</taxon>
        <taxon>CS clade</taxon>
        <taxon>Chlamydomonadales</taxon>
        <taxon>Chlamydomonadaceae</taxon>
        <taxon>Chlamydomonas</taxon>
    </lineage>
</organism>
<dbReference type="Gramene" id="PNW83088">
    <property type="protein sequence ID" value="PNW83088"/>
    <property type="gene ID" value="CHLRE_06g306079v5"/>
</dbReference>
<dbReference type="RefSeq" id="XP_042924415.1">
    <property type="nucleotide sequence ID" value="XM_043063709.1"/>
</dbReference>
<dbReference type="EMBL" id="CM008967">
    <property type="protein sequence ID" value="PNW83088.1"/>
    <property type="molecule type" value="Genomic_DNA"/>
</dbReference>
<sequence length="66" mass="7337">MERGSRTRQPCWRVTHPGAWLGFDSLPVASDFRAGPPYNYLLTLAQLPTATLPPVRLRGIGVPYTN</sequence>
<dbReference type="Proteomes" id="UP000006906">
    <property type="component" value="Chromosome 6"/>
</dbReference>
<evidence type="ECO:0000313" key="2">
    <source>
        <dbReference type="Proteomes" id="UP000006906"/>
    </source>
</evidence>